<name>K6Z9K9_9ALTE</name>
<keyword evidence="1" id="KW-0472">Membrane</keyword>
<gene>
    <name evidence="2" type="ORF">GPLA_1889</name>
</gene>
<dbReference type="AlphaFoldDB" id="K6Z9K9"/>
<proteinExistence type="predicted"/>
<keyword evidence="1" id="KW-1133">Transmembrane helix</keyword>
<dbReference type="STRING" id="1129793.GPLA_1889"/>
<accession>K6Z9K9</accession>
<comment type="caution">
    <text evidence="2">The sequence shown here is derived from an EMBL/GenBank/DDBJ whole genome shotgun (WGS) entry which is preliminary data.</text>
</comment>
<keyword evidence="1" id="KW-0812">Transmembrane</keyword>
<feature type="transmembrane region" description="Helical" evidence="1">
    <location>
        <begin position="50"/>
        <end position="71"/>
    </location>
</feature>
<keyword evidence="3" id="KW-1185">Reference proteome</keyword>
<dbReference type="EMBL" id="BAER01000044">
    <property type="protein sequence ID" value="GAC32796.1"/>
    <property type="molecule type" value="Genomic_DNA"/>
</dbReference>
<evidence type="ECO:0000313" key="2">
    <source>
        <dbReference type="EMBL" id="GAC32796.1"/>
    </source>
</evidence>
<dbReference type="RefSeq" id="WP_007104581.1">
    <property type="nucleotide sequence ID" value="NZ_BAER01000044.1"/>
</dbReference>
<reference evidence="3" key="1">
    <citation type="journal article" date="2014" name="Environ. Microbiol.">
        <title>Comparative genomics of the marine bacterial genus Glaciecola reveals the high degree of genomic diversity and genomic characteristic for cold adaptation.</title>
        <authorList>
            <person name="Qin Q.L."/>
            <person name="Xie B.B."/>
            <person name="Yu Y."/>
            <person name="Shu Y.L."/>
            <person name="Rong J.C."/>
            <person name="Zhang Y.J."/>
            <person name="Zhao D.L."/>
            <person name="Chen X.L."/>
            <person name="Zhang X.Y."/>
            <person name="Chen B."/>
            <person name="Zhou B.C."/>
            <person name="Zhang Y.Z."/>
        </authorList>
    </citation>
    <scope>NUCLEOTIDE SEQUENCE [LARGE SCALE GENOMIC DNA]</scope>
    <source>
        <strain evidence="3">LMG 21857</strain>
    </source>
</reference>
<dbReference type="Proteomes" id="UP000006322">
    <property type="component" value="Unassembled WGS sequence"/>
</dbReference>
<sequence length="92" mass="10394">MLIISDPEHFTSSAQTKQMLDHSSITHALITISSTIKSTQIDLITLESSVFIKGAEVVGACLLFIFLAINIDDEYKNKYFRVVNPSYYLKKH</sequence>
<evidence type="ECO:0000256" key="1">
    <source>
        <dbReference type="SAM" id="Phobius"/>
    </source>
</evidence>
<organism evidence="2 3">
    <name type="scientific">Paraglaciecola polaris LMG 21857</name>
    <dbReference type="NCBI Taxonomy" id="1129793"/>
    <lineage>
        <taxon>Bacteria</taxon>
        <taxon>Pseudomonadati</taxon>
        <taxon>Pseudomonadota</taxon>
        <taxon>Gammaproteobacteria</taxon>
        <taxon>Alteromonadales</taxon>
        <taxon>Alteromonadaceae</taxon>
        <taxon>Paraglaciecola</taxon>
    </lineage>
</organism>
<evidence type="ECO:0000313" key="3">
    <source>
        <dbReference type="Proteomes" id="UP000006322"/>
    </source>
</evidence>
<protein>
    <submittedName>
        <fullName evidence="2">Uncharacterized protein</fullName>
    </submittedName>
</protein>